<dbReference type="Gene3D" id="3.30.70.240">
    <property type="match status" value="1"/>
</dbReference>
<keyword evidence="2" id="KW-0342">GTP-binding</keyword>
<dbReference type="SUPFAM" id="SSF52540">
    <property type="entry name" value="P-loop containing nucleoside triphosphate hydrolases"/>
    <property type="match status" value="1"/>
</dbReference>
<dbReference type="KEGG" id="egl:EGR_00829"/>
<dbReference type="GO" id="GO:0042256">
    <property type="term" value="P:cytosolic ribosome assembly"/>
    <property type="evidence" value="ECO:0007669"/>
    <property type="project" value="TreeGrafter"/>
</dbReference>
<proteinExistence type="predicted"/>
<dbReference type="GO" id="GO:0003924">
    <property type="term" value="F:GTPase activity"/>
    <property type="evidence" value="ECO:0007669"/>
    <property type="project" value="InterPro"/>
</dbReference>
<dbReference type="Pfam" id="PF00679">
    <property type="entry name" value="EFG_C"/>
    <property type="match status" value="1"/>
</dbReference>
<dbReference type="Gene3D" id="3.30.70.870">
    <property type="entry name" value="Elongation Factor G (Translational Gtpase), domain 3"/>
    <property type="match status" value="1"/>
</dbReference>
<dbReference type="GO" id="GO:0003746">
    <property type="term" value="F:translation elongation factor activity"/>
    <property type="evidence" value="ECO:0007669"/>
    <property type="project" value="UniProtKB-KW"/>
</dbReference>
<accession>W6URC6</accession>
<dbReference type="InterPro" id="IPR009000">
    <property type="entry name" value="Transl_B-barrel_sf"/>
</dbReference>
<evidence type="ECO:0000259" key="5">
    <source>
        <dbReference type="PROSITE" id="PS51722"/>
    </source>
</evidence>
<dbReference type="SMART" id="SM00838">
    <property type="entry name" value="EFG_C"/>
    <property type="match status" value="1"/>
</dbReference>
<dbReference type="Gene3D" id="3.30.230.10">
    <property type="match status" value="1"/>
</dbReference>
<dbReference type="PANTHER" id="PTHR42908:SF3">
    <property type="entry name" value="ELONGATION FACTOR-LIKE GTPASE 1"/>
    <property type="match status" value="1"/>
</dbReference>
<feature type="region of interest" description="Disordered" evidence="4">
    <location>
        <begin position="1185"/>
        <end position="1213"/>
    </location>
</feature>
<dbReference type="GO" id="GO:1990904">
    <property type="term" value="C:ribonucleoprotein complex"/>
    <property type="evidence" value="ECO:0007669"/>
    <property type="project" value="TreeGrafter"/>
</dbReference>
<evidence type="ECO:0000256" key="4">
    <source>
        <dbReference type="SAM" id="MobiDB-lite"/>
    </source>
</evidence>
<dbReference type="FunFam" id="3.30.70.870:FF:000002">
    <property type="entry name" value="Translation elongation factor 2"/>
    <property type="match status" value="1"/>
</dbReference>
<feature type="compositionally biased region" description="Low complexity" evidence="4">
    <location>
        <begin position="1436"/>
        <end position="1445"/>
    </location>
</feature>
<comment type="caution">
    <text evidence="6">The sequence shown here is derived from an EMBL/GenBank/DDBJ whole genome shotgun (WGS) entry which is preliminary data.</text>
</comment>
<keyword evidence="3" id="KW-0175">Coiled coil</keyword>
<keyword evidence="6" id="KW-0648">Protein biosynthesis</keyword>
<dbReference type="SUPFAM" id="SSF54980">
    <property type="entry name" value="EF-G C-terminal domain-like"/>
    <property type="match status" value="2"/>
</dbReference>
<dbReference type="PROSITE" id="PS51722">
    <property type="entry name" value="G_TR_2"/>
    <property type="match status" value="1"/>
</dbReference>
<dbReference type="Gene3D" id="3.40.50.300">
    <property type="entry name" value="P-loop containing nucleotide triphosphate hydrolases"/>
    <property type="match status" value="1"/>
</dbReference>
<dbReference type="GeneID" id="36336544"/>
<dbReference type="OMA" id="SKKKCAM"/>
<evidence type="ECO:0000256" key="3">
    <source>
        <dbReference type="SAM" id="Coils"/>
    </source>
</evidence>
<evidence type="ECO:0000256" key="1">
    <source>
        <dbReference type="ARBA" id="ARBA00022741"/>
    </source>
</evidence>
<dbReference type="SUPFAM" id="SSF50447">
    <property type="entry name" value="Translation proteins"/>
    <property type="match status" value="1"/>
</dbReference>
<feature type="domain" description="Tr-type G" evidence="5">
    <location>
        <begin position="64"/>
        <end position="306"/>
    </location>
</feature>
<evidence type="ECO:0000313" key="6">
    <source>
        <dbReference type="EMBL" id="EUB64285.1"/>
    </source>
</evidence>
<dbReference type="SUPFAM" id="SSF54211">
    <property type="entry name" value="Ribosomal protein S5 domain 2-like"/>
    <property type="match status" value="1"/>
</dbReference>
<dbReference type="InterPro" id="IPR000795">
    <property type="entry name" value="T_Tr_GTP-bd_dom"/>
</dbReference>
<dbReference type="RefSeq" id="XP_024355481.1">
    <property type="nucleotide sequence ID" value="XM_024490078.1"/>
</dbReference>
<dbReference type="GO" id="GO:0005525">
    <property type="term" value="F:GTP binding"/>
    <property type="evidence" value="ECO:0007669"/>
    <property type="project" value="UniProtKB-KW"/>
</dbReference>
<dbReference type="InterPro" id="IPR020568">
    <property type="entry name" value="Ribosomal_Su5_D2-typ_SF"/>
</dbReference>
<evidence type="ECO:0000313" key="7">
    <source>
        <dbReference type="Proteomes" id="UP000019149"/>
    </source>
</evidence>
<name>W6URC6_ECHGR</name>
<dbReference type="CTD" id="36336544"/>
<sequence length="1497" mass="165732">MTSASRVLPFLSCHVDKIRNVCILAHVDHAFELHISTRLKSVRLILPRPRGVFIKTSFIYFFKGKTSLADALLATNGIISFRQAGELRFMDSLEAEQVRGITMKSSAVALFYNPTLKLSRHISPQAAADDPDSYLINFIDSPGHVDFASDVSTAVRLCDCAMIVVDVAEGVCPQTRAVLRQAWNERLTLILVLNKFDRLFLQLGLSPIQVYDRILRVLEQINSVLAEMFTADVMQQTHGWEADGDSVRQSAEGTYTWSTGLEATDDSHVYFSPDKANVLFTSAVDGWGFRISDFGDFWAERMNLPKKGLLKALWGDYYFTSSPDGGLPRVKPHARAKNKKPVFVQLIIDHLHHIYKTIIVDNNRDMAPHIAERLGIKLESRLHQQSVDNRTLVRSILSTWQPLGPAIFRTIVDTCPSPLAAISRERAQYMLFGESSVTQFVSGEDAVVTSDGSNAGQSILREVVYSCRNDGTEEDYEEDESAAFPAIDALEACSSNADAPVIIFVSKVFWADKLKNAFSTIVFPKNVPKSVQPPKSVQFPSAPRFATPGRIVVHHDNVETAIKNPANSPFSDTEFVALSRIYSGRVKIGQRLFVLGPKFDGSNIPKCLLDANPADLPLGPLRIPEPEEDDLTSLVQARHRSSSCSSISSNLSGAFSAGSVGDSGHHDDQVLRHVYVGEITDVVQFCGGQNNAFHLKDPSCPIDSLSAGNVVGLMGASVITSLPKSGLLVSSLRLVATSEARRVLPLAGLAIWHGAPVVSLAIEPASATDPNDMVRLENGLRLLERSDPCAELTFSPKGEYLLHAAGEIHMQKCLEDLTTYFAPDLELHTSPFLVPFRETVTEACPPASYVPFDSLAFAKAQLERELKEKHLVYDDARENCVRLCTSNEEEEAFLQQQSLQQTTCMETSDPTRYLPLGMLQLPHSKSRTRVFVRVTAHPVPENLLTWLETRAAAYMHLLMRAVKHKSSSSRRALTCLKRFEEEFSAQLDAVPPEACYFLEWHSLKGRLLCLGPQQVGPNLLLSRLRSNFFRLDTAWGKPMSPWSDAAQGPGADAVPTGEVGGGGAVHIPFLSYGKAILRGFQVATEQGPLCAEPMRGVAFVLEDIYAEDRIQLPTPRILTSADLLAKEATHEVAAELKKANEPAPEPVGEAAVESDPILAALRAKQAAIKRRQKADFISSMSWLNLRDDDNDANNDEDGEDDCLDDDGDWYNDDNDNCDQNLSEVEEEDEEANSEVEEEHAAKSEKKLTLREHFYWQRRSDNDWLSDVTPGLLTPAMARACTSAFMACPAQRLVLSMYDIELQCRGDVLGRMYAVLRKRCGRVVSEDMREGEECFVTHARLPVVESFGLTNDLRKRTSGLVSLPQLRPGGWEVLEVDPLQRDASGHIAILGETHIKVWQRQQEAIKRLRLSERNTVVTADITTSPLSGPGIAVRPASPNSSSSTSDSEVDEDLAQAESNNQLTRLRTYLRDVRKRKGLSLHEQIVTSADKQRTLKKNK</sequence>
<dbReference type="Pfam" id="PF00009">
    <property type="entry name" value="GTP_EFTU"/>
    <property type="match status" value="1"/>
</dbReference>
<dbReference type="OrthoDB" id="364892at2759"/>
<dbReference type="InterPro" id="IPR035647">
    <property type="entry name" value="EFG_III/V"/>
</dbReference>
<gene>
    <name evidence="6" type="ORF">EGR_00829</name>
</gene>
<feature type="compositionally biased region" description="Acidic residues" evidence="4">
    <location>
        <begin position="1188"/>
        <end position="1213"/>
    </location>
</feature>
<evidence type="ECO:0000256" key="2">
    <source>
        <dbReference type="ARBA" id="ARBA00023134"/>
    </source>
</evidence>
<keyword evidence="1" id="KW-0547">Nucleotide-binding</keyword>
<dbReference type="PANTHER" id="PTHR42908">
    <property type="entry name" value="TRANSLATION ELONGATION FACTOR-RELATED"/>
    <property type="match status" value="1"/>
</dbReference>
<dbReference type="EMBL" id="APAU02000003">
    <property type="protein sequence ID" value="EUB64285.1"/>
    <property type="molecule type" value="Genomic_DNA"/>
</dbReference>
<organism evidence="6 7">
    <name type="scientific">Echinococcus granulosus</name>
    <name type="common">Hydatid tapeworm</name>
    <dbReference type="NCBI Taxonomy" id="6210"/>
    <lineage>
        <taxon>Eukaryota</taxon>
        <taxon>Metazoa</taxon>
        <taxon>Spiralia</taxon>
        <taxon>Lophotrochozoa</taxon>
        <taxon>Platyhelminthes</taxon>
        <taxon>Cestoda</taxon>
        <taxon>Eucestoda</taxon>
        <taxon>Cyclophyllidea</taxon>
        <taxon>Taeniidae</taxon>
        <taxon>Echinococcus</taxon>
        <taxon>Echinococcus granulosus group</taxon>
    </lineage>
</organism>
<keyword evidence="7" id="KW-1185">Reference proteome</keyword>
<dbReference type="STRING" id="6210.W6URC6"/>
<dbReference type="GO" id="GO:0005829">
    <property type="term" value="C:cytosol"/>
    <property type="evidence" value="ECO:0007669"/>
    <property type="project" value="TreeGrafter"/>
</dbReference>
<keyword evidence="6" id="KW-0251">Elongation factor</keyword>
<feature type="coiled-coil region" evidence="3">
    <location>
        <begin position="1214"/>
        <end position="1241"/>
    </location>
</feature>
<feature type="region of interest" description="Disordered" evidence="4">
    <location>
        <begin position="1423"/>
        <end position="1459"/>
    </location>
</feature>
<dbReference type="Gene3D" id="2.40.30.10">
    <property type="entry name" value="Translation factors"/>
    <property type="match status" value="1"/>
</dbReference>
<dbReference type="InterPro" id="IPR027417">
    <property type="entry name" value="P-loop_NTPase"/>
</dbReference>
<protein>
    <submittedName>
        <fullName evidence="6">Elongation factor Tu GTP-binding domain-containing protein</fullName>
    </submittedName>
</protein>
<dbReference type="InterPro" id="IPR000640">
    <property type="entry name" value="EFG_V-like"/>
</dbReference>
<dbReference type="Proteomes" id="UP000019149">
    <property type="component" value="Unassembled WGS sequence"/>
</dbReference>
<dbReference type="GO" id="GO:0043022">
    <property type="term" value="F:ribosome binding"/>
    <property type="evidence" value="ECO:0007669"/>
    <property type="project" value="TreeGrafter"/>
</dbReference>
<reference evidence="6 7" key="1">
    <citation type="journal article" date="2013" name="Nat. Genet.">
        <title>The genome of the hydatid tapeworm Echinococcus granulosus.</title>
        <authorList>
            <person name="Zheng H."/>
            <person name="Zhang W."/>
            <person name="Zhang L."/>
            <person name="Zhang Z."/>
            <person name="Li J."/>
            <person name="Lu G."/>
            <person name="Zhu Y."/>
            <person name="Wang Y."/>
            <person name="Huang Y."/>
            <person name="Liu J."/>
            <person name="Kang H."/>
            <person name="Chen J."/>
            <person name="Wang L."/>
            <person name="Chen A."/>
            <person name="Yu S."/>
            <person name="Gao Z."/>
            <person name="Jin L."/>
            <person name="Gu W."/>
            <person name="Wang Z."/>
            <person name="Zhao L."/>
            <person name="Shi B."/>
            <person name="Wen H."/>
            <person name="Lin R."/>
            <person name="Jones M.K."/>
            <person name="Brejova B."/>
            <person name="Vinar T."/>
            <person name="Zhao G."/>
            <person name="McManus D.P."/>
            <person name="Chen Z."/>
            <person name="Zhou Y."/>
            <person name="Wang S."/>
        </authorList>
    </citation>
    <scope>NUCLEOTIDE SEQUENCE [LARGE SCALE GENOMIC DNA]</scope>
</reference>
<dbReference type="InterPro" id="IPR014721">
    <property type="entry name" value="Ribsml_uS5_D2-typ_fold_subgr"/>
</dbReference>